<dbReference type="Proteomes" id="UP000011717">
    <property type="component" value="Unassembled WGS sequence"/>
</dbReference>
<evidence type="ECO:0000256" key="2">
    <source>
        <dbReference type="SAM" id="Phobius"/>
    </source>
</evidence>
<dbReference type="PATRIC" id="fig|1234595.3.peg.723"/>
<dbReference type="Gene3D" id="3.30.530.20">
    <property type="match status" value="1"/>
</dbReference>
<evidence type="ECO:0000313" key="4">
    <source>
        <dbReference type="Proteomes" id="UP000011717"/>
    </source>
</evidence>
<reference evidence="3 4" key="1">
    <citation type="journal article" date="2013" name="Genome Announc.">
        <title>Draft Genome Sequence of Strain JLT2015T, Belonging to the Family Sphingomonadaceae of the Alphaproteobacteria.</title>
        <authorList>
            <person name="Tang K."/>
            <person name="Liu K."/>
            <person name="Li S."/>
            <person name="Jiao N."/>
        </authorList>
    </citation>
    <scope>NUCLEOTIDE SEQUENCE [LARGE SCALE GENOMIC DNA]</scope>
    <source>
        <strain evidence="3 4">JLT2015</strain>
    </source>
</reference>
<dbReference type="RefSeq" id="WP_008600215.1">
    <property type="nucleotide sequence ID" value="NZ_AMRV01000002.1"/>
</dbReference>
<keyword evidence="4" id="KW-1185">Reference proteome</keyword>
<comment type="caution">
    <text evidence="3">The sequence shown here is derived from an EMBL/GenBank/DDBJ whole genome shotgun (WGS) entry which is preliminary data.</text>
</comment>
<feature type="transmembrane region" description="Helical" evidence="2">
    <location>
        <begin position="230"/>
        <end position="248"/>
    </location>
</feature>
<dbReference type="SUPFAM" id="SSF55961">
    <property type="entry name" value="Bet v1-like"/>
    <property type="match status" value="1"/>
</dbReference>
<evidence type="ECO:0000313" key="3">
    <source>
        <dbReference type="EMBL" id="EMD83753.1"/>
    </source>
</evidence>
<keyword evidence="2" id="KW-1133">Transmembrane helix</keyword>
<dbReference type="InterPro" id="IPR023393">
    <property type="entry name" value="START-like_dom_sf"/>
</dbReference>
<dbReference type="CDD" id="cd05018">
    <property type="entry name" value="CoxG"/>
    <property type="match status" value="1"/>
</dbReference>
<sequence>MKLSGETIIEAARADVWAALMDPDVLARAIDGVETLKRVPEDEGEAARFEGAMNAKVGPVRARFTGQVAITEADPPQRYVIRGEGKGGVAGFAKGSAAVELEETEPGGPTRLSYAADSQVGGKLAQLGARLVEGAAKGYAERFFQNFKTIVENGAGSSTGAVPMAAEAARPVESAPAQTSARPEVVQATGPSGPAATPTPGAAQAAHEPTIGAVDEHEPFRSKTSGLGPVGWGLIVVAFVAAIIIAQLV</sequence>
<dbReference type="AlphaFoldDB" id="M2U6Y1"/>
<dbReference type="Pfam" id="PF06240">
    <property type="entry name" value="COXG"/>
    <property type="match status" value="1"/>
</dbReference>
<dbReference type="InterPro" id="IPR010419">
    <property type="entry name" value="CO_DH_gsu"/>
</dbReference>
<accession>M2U6Y1</accession>
<gene>
    <name evidence="3" type="ORF">C725_0725</name>
</gene>
<dbReference type="OrthoDB" id="9787428at2"/>
<feature type="region of interest" description="Disordered" evidence="1">
    <location>
        <begin position="171"/>
        <end position="203"/>
    </location>
</feature>
<keyword evidence="2" id="KW-0472">Membrane</keyword>
<feature type="compositionally biased region" description="Low complexity" evidence="1">
    <location>
        <begin position="187"/>
        <end position="203"/>
    </location>
</feature>
<keyword evidence="2" id="KW-0812">Transmembrane</keyword>
<dbReference type="PANTHER" id="PTHR38588:SF1">
    <property type="entry name" value="BLL0334 PROTEIN"/>
    <property type="match status" value="1"/>
</dbReference>
<dbReference type="EMBL" id="AMRV01000002">
    <property type="protein sequence ID" value="EMD83753.1"/>
    <property type="molecule type" value="Genomic_DNA"/>
</dbReference>
<dbReference type="PANTHER" id="PTHR38588">
    <property type="entry name" value="BLL0334 PROTEIN"/>
    <property type="match status" value="1"/>
</dbReference>
<name>M2U6Y1_9SPHN</name>
<protein>
    <submittedName>
        <fullName evidence="3">Carbon monoxide dehydrogenase G protein</fullName>
    </submittedName>
</protein>
<proteinExistence type="predicted"/>
<organism evidence="3 4">
    <name type="scientific">Pacificimonas flava</name>
    <dbReference type="NCBI Taxonomy" id="1234595"/>
    <lineage>
        <taxon>Bacteria</taxon>
        <taxon>Pseudomonadati</taxon>
        <taxon>Pseudomonadota</taxon>
        <taxon>Alphaproteobacteria</taxon>
        <taxon>Sphingomonadales</taxon>
        <taxon>Sphingosinicellaceae</taxon>
        <taxon>Pacificimonas</taxon>
    </lineage>
</organism>
<evidence type="ECO:0000256" key="1">
    <source>
        <dbReference type="SAM" id="MobiDB-lite"/>
    </source>
</evidence>